<dbReference type="GeneID" id="10323117"/>
<keyword evidence="2" id="KW-1185">Reference proteome</keyword>
<organism evidence="1 2">
    <name type="scientific">Acinetobacter phage 133</name>
    <dbReference type="NCBI Taxonomy" id="2919552"/>
    <lineage>
        <taxon>Viruses</taxon>
        <taxon>Duplodnaviria</taxon>
        <taxon>Heunggongvirae</taxon>
        <taxon>Uroviricota</taxon>
        <taxon>Caudoviricetes</taxon>
        <taxon>Pantevenvirales</taxon>
        <taxon>Straboviridae</taxon>
        <taxon>Tevenvirinae</taxon>
        <taxon>Centumtrigintavirus</taxon>
        <taxon>Centumtrigintavirus cv133</taxon>
        <taxon>Acinetobacter virus 133</taxon>
    </lineage>
</organism>
<evidence type="ECO:0000313" key="1">
    <source>
        <dbReference type="EMBL" id="ADJ19445.1"/>
    </source>
</evidence>
<dbReference type="KEGG" id="vg:10323117"/>
<proteinExistence type="predicted"/>
<accession>D9I664</accession>
<sequence length="162" mass="18431">MKFKLIALSFLLVGCTNTHVDLSHSFSDEMNETPDSNYAGLGTDFVTAELEPLMDKYGKDYHKAANICHERYASSLDQNLDSSTEEGAKILTQYYSNLKYCIQEQLNDFITDDWSQPVDYTSGMDKSSHRYKELYATCKENNTIPGEPVDQSSVDLCIYRAY</sequence>
<dbReference type="PROSITE" id="PS51257">
    <property type="entry name" value="PROKAR_LIPOPROTEIN"/>
    <property type="match status" value="1"/>
</dbReference>
<gene>
    <name evidence="1" type="ORF">Acj133p130</name>
</gene>
<dbReference type="EMBL" id="HM114315">
    <property type="protein sequence ID" value="ADJ19445.1"/>
    <property type="molecule type" value="Genomic_DNA"/>
</dbReference>
<dbReference type="Proteomes" id="UP000000330">
    <property type="component" value="Segment"/>
</dbReference>
<name>D9I664_9CAUD</name>
<protein>
    <recommendedName>
        <fullName evidence="3">Lipoprotein</fullName>
    </recommendedName>
</protein>
<reference evidence="1 2" key="1">
    <citation type="journal article" date="2010" name="Virol. J.">
        <title>Genomes of the T4-related bacteriophages as windows on microbial genome evolution.</title>
        <authorList>
            <person name="Petrov V.M."/>
            <person name="Ratnayaka S."/>
            <person name="Nolan J.M."/>
            <person name="Miller E.S."/>
            <person name="Karam J.D."/>
        </authorList>
    </citation>
    <scope>NUCLEOTIDE SEQUENCE [LARGE SCALE GENOMIC DNA]</scope>
    <source>
        <strain evidence="1">Acj133</strain>
    </source>
</reference>
<evidence type="ECO:0008006" key="3">
    <source>
        <dbReference type="Google" id="ProtNLM"/>
    </source>
</evidence>
<dbReference type="RefSeq" id="YP_004300711.1">
    <property type="nucleotide sequence ID" value="NC_015250.1"/>
</dbReference>
<evidence type="ECO:0000313" key="2">
    <source>
        <dbReference type="Proteomes" id="UP000000330"/>
    </source>
</evidence>